<feature type="region of interest" description="Disordered" evidence="6">
    <location>
        <begin position="187"/>
        <end position="289"/>
    </location>
</feature>
<dbReference type="GO" id="GO:0006357">
    <property type="term" value="P:regulation of transcription by RNA polymerase II"/>
    <property type="evidence" value="ECO:0007669"/>
    <property type="project" value="TreeGrafter"/>
</dbReference>
<evidence type="ECO:0000256" key="3">
    <source>
        <dbReference type="ARBA" id="ARBA00022833"/>
    </source>
</evidence>
<dbReference type="PANTHER" id="PTHR16089">
    <property type="entry name" value="REST COREPRESSOR COREST PROTEIN-RELATED"/>
    <property type="match status" value="1"/>
</dbReference>
<organism evidence="8">
    <name type="scientific">Rhizochromulina marina</name>
    <dbReference type="NCBI Taxonomy" id="1034831"/>
    <lineage>
        <taxon>Eukaryota</taxon>
        <taxon>Sar</taxon>
        <taxon>Stramenopiles</taxon>
        <taxon>Ochrophyta</taxon>
        <taxon>Dictyochophyceae</taxon>
        <taxon>Rhizochromulinales</taxon>
        <taxon>Rhizochromulina</taxon>
    </lineage>
</organism>
<keyword evidence="4" id="KW-0238">DNA-binding</keyword>
<dbReference type="Pfam" id="PF00249">
    <property type="entry name" value="Myb_DNA-binding"/>
    <property type="match status" value="1"/>
</dbReference>
<dbReference type="InterPro" id="IPR001005">
    <property type="entry name" value="SANT/Myb"/>
</dbReference>
<evidence type="ECO:0000256" key="4">
    <source>
        <dbReference type="ARBA" id="ARBA00023125"/>
    </source>
</evidence>
<evidence type="ECO:0000256" key="6">
    <source>
        <dbReference type="SAM" id="MobiDB-lite"/>
    </source>
</evidence>
<dbReference type="PROSITE" id="PS51293">
    <property type="entry name" value="SANT"/>
    <property type="match status" value="1"/>
</dbReference>
<evidence type="ECO:0000256" key="5">
    <source>
        <dbReference type="ARBA" id="ARBA00023242"/>
    </source>
</evidence>
<keyword evidence="1" id="KW-0479">Metal-binding</keyword>
<dbReference type="EMBL" id="HBHJ01012907">
    <property type="protein sequence ID" value="CAD9681891.1"/>
    <property type="molecule type" value="Transcribed_RNA"/>
</dbReference>
<evidence type="ECO:0000256" key="1">
    <source>
        <dbReference type="ARBA" id="ARBA00022723"/>
    </source>
</evidence>
<evidence type="ECO:0000313" key="8">
    <source>
        <dbReference type="EMBL" id="CAD9681891.1"/>
    </source>
</evidence>
<gene>
    <name evidence="8" type="ORF">RMAR1173_LOCUS8423</name>
    <name evidence="9" type="ORF">RMAR1173_LOCUS8424</name>
</gene>
<dbReference type="PANTHER" id="PTHR16089:SF28">
    <property type="entry name" value="REST COREPRESSOR"/>
    <property type="match status" value="1"/>
</dbReference>
<protein>
    <recommendedName>
        <fullName evidence="7">SANT domain-containing protein</fullName>
    </recommendedName>
</protein>
<feature type="compositionally biased region" description="Basic and acidic residues" evidence="6">
    <location>
        <begin position="44"/>
        <end position="55"/>
    </location>
</feature>
<feature type="compositionally biased region" description="Acidic residues" evidence="6">
    <location>
        <begin position="187"/>
        <end position="196"/>
    </location>
</feature>
<feature type="region of interest" description="Disordered" evidence="6">
    <location>
        <begin position="1"/>
        <end position="63"/>
    </location>
</feature>
<dbReference type="GO" id="GO:0003714">
    <property type="term" value="F:transcription corepressor activity"/>
    <property type="evidence" value="ECO:0007669"/>
    <property type="project" value="TreeGrafter"/>
</dbReference>
<evidence type="ECO:0000313" key="9">
    <source>
        <dbReference type="EMBL" id="CAD9681896.1"/>
    </source>
</evidence>
<dbReference type="GO" id="GO:0003677">
    <property type="term" value="F:DNA binding"/>
    <property type="evidence" value="ECO:0007669"/>
    <property type="project" value="UniProtKB-KW"/>
</dbReference>
<feature type="compositionally biased region" description="Basic and acidic residues" evidence="6">
    <location>
        <begin position="1"/>
        <end position="22"/>
    </location>
</feature>
<dbReference type="GO" id="GO:0005667">
    <property type="term" value="C:transcription regulator complex"/>
    <property type="evidence" value="ECO:0007669"/>
    <property type="project" value="TreeGrafter"/>
</dbReference>
<dbReference type="FunFam" id="1.10.10.60:FF:000012">
    <property type="entry name" value="Metastasis-associated 1 family, member 3"/>
    <property type="match status" value="1"/>
</dbReference>
<dbReference type="GO" id="GO:0000118">
    <property type="term" value="C:histone deacetylase complex"/>
    <property type="evidence" value="ECO:0007669"/>
    <property type="project" value="TreeGrafter"/>
</dbReference>
<dbReference type="SUPFAM" id="SSF46689">
    <property type="entry name" value="Homeodomain-like"/>
    <property type="match status" value="1"/>
</dbReference>
<keyword evidence="5" id="KW-0539">Nucleus</keyword>
<keyword evidence="2" id="KW-0863">Zinc-finger</keyword>
<dbReference type="InterPro" id="IPR009057">
    <property type="entry name" value="Homeodomain-like_sf"/>
</dbReference>
<sequence length="289" mass="32294">MEPHPLEPGHQQAEEPDARLEDLELPAGAESPRGRPIRCAAVSRGKDKSRKEESTVVKTRGRHRKRWRTTQMAEDYMEMVSRLMYPPIQIGPFGYDPLKGRFPVERLHALGYITNPLRRPSVIERWSPYEIAKFEGAIALFGKHFHKVQRAVESKTTKEVVEFYYVWKKTAHYDHWKRIYEPEMIPVEDGDDEEKGDTEVVEPKQATTGRDAQSKDAGGVGGKGKRKPKEEAAKGGNKRPRSSPGSLDKDGAPSGTADDATGGAKKRGRGSSKPAPKEKTNGRGGKQQK</sequence>
<name>A0A6U0ZH30_9STRA</name>
<feature type="domain" description="SANT" evidence="7">
    <location>
        <begin position="121"/>
        <end position="172"/>
    </location>
</feature>
<accession>A0A6U0ZH30</accession>
<dbReference type="EMBL" id="HBHJ01012908">
    <property type="protein sequence ID" value="CAD9681896.1"/>
    <property type="molecule type" value="Transcribed_RNA"/>
</dbReference>
<keyword evidence="3" id="KW-0862">Zinc</keyword>
<reference evidence="8" key="1">
    <citation type="submission" date="2021-01" db="EMBL/GenBank/DDBJ databases">
        <authorList>
            <person name="Corre E."/>
            <person name="Pelletier E."/>
            <person name="Niang G."/>
            <person name="Scheremetjew M."/>
            <person name="Finn R."/>
            <person name="Kale V."/>
            <person name="Holt S."/>
            <person name="Cochrane G."/>
            <person name="Meng A."/>
            <person name="Brown T."/>
            <person name="Cohen L."/>
        </authorList>
    </citation>
    <scope>NUCLEOTIDE SEQUENCE</scope>
    <source>
        <strain evidence="8">CCMP1243</strain>
    </source>
</reference>
<dbReference type="SMART" id="SM00717">
    <property type="entry name" value="SANT"/>
    <property type="match status" value="1"/>
</dbReference>
<dbReference type="GO" id="GO:0008270">
    <property type="term" value="F:zinc ion binding"/>
    <property type="evidence" value="ECO:0007669"/>
    <property type="project" value="UniProtKB-KW"/>
</dbReference>
<dbReference type="AlphaFoldDB" id="A0A6U0ZH30"/>
<evidence type="ECO:0000256" key="2">
    <source>
        <dbReference type="ARBA" id="ARBA00022771"/>
    </source>
</evidence>
<dbReference type="InterPro" id="IPR051066">
    <property type="entry name" value="Trans_reg/Corepressor"/>
</dbReference>
<dbReference type="InterPro" id="IPR017884">
    <property type="entry name" value="SANT_dom"/>
</dbReference>
<evidence type="ECO:0000259" key="7">
    <source>
        <dbReference type="PROSITE" id="PS51293"/>
    </source>
</evidence>
<proteinExistence type="predicted"/>
<dbReference type="Gene3D" id="1.10.10.60">
    <property type="entry name" value="Homeodomain-like"/>
    <property type="match status" value="1"/>
</dbReference>